<dbReference type="Pfam" id="PF04542">
    <property type="entry name" value="Sigma70_r2"/>
    <property type="match status" value="1"/>
</dbReference>
<dbReference type="NCBIfam" id="NF004935">
    <property type="entry name" value="PRK06288.1"/>
    <property type="match status" value="1"/>
</dbReference>
<dbReference type="Pfam" id="PF04539">
    <property type="entry name" value="Sigma70_r3"/>
    <property type="match status" value="1"/>
</dbReference>
<evidence type="ECO:0000259" key="6">
    <source>
        <dbReference type="PROSITE" id="PS00715"/>
    </source>
</evidence>
<dbReference type="InterPro" id="IPR000943">
    <property type="entry name" value="RNA_pol_sigma70"/>
</dbReference>
<protein>
    <recommendedName>
        <fullName evidence="5">RNA polymerase sigma factor</fullName>
    </recommendedName>
</protein>
<dbReference type="GO" id="GO:0016987">
    <property type="term" value="F:sigma factor activity"/>
    <property type="evidence" value="ECO:0007669"/>
    <property type="project" value="UniProtKB-KW"/>
</dbReference>
<evidence type="ECO:0000256" key="2">
    <source>
        <dbReference type="ARBA" id="ARBA00023082"/>
    </source>
</evidence>
<keyword evidence="1 5" id="KW-0805">Transcription regulation</keyword>
<dbReference type="AlphaFoldDB" id="A0A6I3SGE0"/>
<dbReference type="PANTHER" id="PTHR30385">
    <property type="entry name" value="SIGMA FACTOR F FLAGELLAR"/>
    <property type="match status" value="1"/>
</dbReference>
<dbReference type="InterPro" id="IPR007630">
    <property type="entry name" value="RNA_pol_sigma70_r4"/>
</dbReference>
<keyword evidence="4 5" id="KW-0804">Transcription</keyword>
<evidence type="ECO:0000256" key="1">
    <source>
        <dbReference type="ARBA" id="ARBA00023015"/>
    </source>
</evidence>
<dbReference type="GO" id="GO:0003677">
    <property type="term" value="F:DNA binding"/>
    <property type="evidence" value="ECO:0007669"/>
    <property type="project" value="UniProtKB-KW"/>
</dbReference>
<name>A0A6I3SGE0_HELMO</name>
<dbReference type="Pfam" id="PF04545">
    <property type="entry name" value="Sigma70_r4"/>
    <property type="match status" value="1"/>
</dbReference>
<gene>
    <name evidence="8" type="primary">whiG</name>
    <name evidence="8" type="ORF">GJ688_02330</name>
</gene>
<dbReference type="PIRSF" id="PIRSF000770">
    <property type="entry name" value="RNA_pol_sigma-SigE/K"/>
    <property type="match status" value="1"/>
</dbReference>
<dbReference type="CDD" id="cd06171">
    <property type="entry name" value="Sigma70_r4"/>
    <property type="match status" value="1"/>
</dbReference>
<evidence type="ECO:0000259" key="7">
    <source>
        <dbReference type="PROSITE" id="PS00716"/>
    </source>
</evidence>
<dbReference type="GO" id="GO:0006352">
    <property type="term" value="P:DNA-templated transcription initiation"/>
    <property type="evidence" value="ECO:0007669"/>
    <property type="project" value="InterPro"/>
</dbReference>
<dbReference type="SUPFAM" id="SSF88946">
    <property type="entry name" value="Sigma2 domain of RNA polymerase sigma factors"/>
    <property type="match status" value="1"/>
</dbReference>
<dbReference type="RefSeq" id="WP_170291575.1">
    <property type="nucleotide sequence ID" value="NZ_WNKU01000001.1"/>
</dbReference>
<organism evidence="8 9">
    <name type="scientific">Heliobacterium mobile</name>
    <name type="common">Heliobacillus mobilis</name>
    <dbReference type="NCBI Taxonomy" id="28064"/>
    <lineage>
        <taxon>Bacteria</taxon>
        <taxon>Bacillati</taxon>
        <taxon>Bacillota</taxon>
        <taxon>Clostridia</taxon>
        <taxon>Eubacteriales</taxon>
        <taxon>Heliobacteriaceae</taxon>
        <taxon>Heliobacterium</taxon>
    </lineage>
</organism>
<dbReference type="GO" id="GO:0003899">
    <property type="term" value="F:DNA-directed RNA polymerase activity"/>
    <property type="evidence" value="ECO:0007669"/>
    <property type="project" value="InterPro"/>
</dbReference>
<comment type="caution">
    <text evidence="8">The sequence shown here is derived from an EMBL/GenBank/DDBJ whole genome shotgun (WGS) entry which is preliminary data.</text>
</comment>
<evidence type="ECO:0000313" key="8">
    <source>
        <dbReference type="EMBL" id="MTV47821.1"/>
    </source>
</evidence>
<dbReference type="InterPro" id="IPR014284">
    <property type="entry name" value="RNA_pol_sigma-70_dom"/>
</dbReference>
<dbReference type="SUPFAM" id="SSF88659">
    <property type="entry name" value="Sigma3 and sigma4 domains of RNA polymerase sigma factors"/>
    <property type="match status" value="2"/>
</dbReference>
<dbReference type="InterPro" id="IPR013325">
    <property type="entry name" value="RNA_pol_sigma_r2"/>
</dbReference>
<accession>A0A6I3SGE0</accession>
<evidence type="ECO:0000313" key="9">
    <source>
        <dbReference type="Proteomes" id="UP000430670"/>
    </source>
</evidence>
<evidence type="ECO:0000256" key="4">
    <source>
        <dbReference type="ARBA" id="ARBA00023163"/>
    </source>
</evidence>
<keyword evidence="9" id="KW-1185">Reference proteome</keyword>
<dbReference type="NCBIfam" id="TIGR02937">
    <property type="entry name" value="sigma70-ECF"/>
    <property type="match status" value="1"/>
</dbReference>
<keyword evidence="2 5" id="KW-0731">Sigma factor</keyword>
<dbReference type="PANTHER" id="PTHR30385:SF7">
    <property type="entry name" value="RNA POLYMERASE SIGMA FACTOR FLIA"/>
    <property type="match status" value="1"/>
</dbReference>
<proteinExistence type="inferred from homology"/>
<reference evidence="8 9" key="1">
    <citation type="submission" date="2019-11" db="EMBL/GenBank/DDBJ databases">
        <title>Whole-genome sequence of a the green, strictly anaerobic photosynthetic bacterium Heliobacillus mobilis DSM 6151.</title>
        <authorList>
            <person name="Kyndt J.A."/>
            <person name="Meyer T.E."/>
        </authorList>
    </citation>
    <scope>NUCLEOTIDE SEQUENCE [LARGE SCALE GENOMIC DNA]</scope>
    <source>
        <strain evidence="8 9">DSM 6151</strain>
    </source>
</reference>
<feature type="domain" description="RNA polymerase sigma-70" evidence="6">
    <location>
        <begin position="60"/>
        <end position="73"/>
    </location>
</feature>
<comment type="similarity">
    <text evidence="5">Belongs to the sigma-70 factor family.</text>
</comment>
<dbReference type="InterPro" id="IPR012845">
    <property type="entry name" value="RNA_pol_sigma_FliA_WhiG"/>
</dbReference>
<dbReference type="Proteomes" id="UP000430670">
    <property type="component" value="Unassembled WGS sequence"/>
</dbReference>
<dbReference type="NCBIfam" id="NF005413">
    <property type="entry name" value="PRK06986.1"/>
    <property type="match status" value="1"/>
</dbReference>
<sequence>MAKIIISAKDIARAGILWERYKEHKDSSAREELILLYTPLVKFVAGRLAISLPPNVDRDDLLSYGVFGLMDALEKFDLSRGLKFETYAISRIRGSILDGLRAMDWVPASIRQKAKEIEKTYLALAQQLGREATDEEVAQALGVSETDFQKTLQDVRATTIMSLDEYWLAENDKSESVRLLDTLVDEQNEEPTAGLEFEETKQLLAGAIDKLPEKERTVIALYYYEGLTLKEIGTILGVSESRISQLHTKAILRLRGQLARQKKKIF</sequence>
<dbReference type="PRINTS" id="PR00046">
    <property type="entry name" value="SIGMA70FCT"/>
</dbReference>
<keyword evidence="3 5" id="KW-0238">DNA-binding</keyword>
<dbReference type="PROSITE" id="PS00715">
    <property type="entry name" value="SIGMA70_1"/>
    <property type="match status" value="1"/>
</dbReference>
<dbReference type="InterPro" id="IPR007627">
    <property type="entry name" value="RNA_pol_sigma70_r2"/>
</dbReference>
<comment type="function">
    <text evidence="5">Sigma factors are initiation factors that promote the attachment of RNA polymerase to specific initiation sites and are then released.</text>
</comment>
<dbReference type="PROSITE" id="PS00716">
    <property type="entry name" value="SIGMA70_2"/>
    <property type="match status" value="1"/>
</dbReference>
<dbReference type="Gene3D" id="1.20.140.160">
    <property type="match status" value="1"/>
</dbReference>
<evidence type="ECO:0000256" key="3">
    <source>
        <dbReference type="ARBA" id="ARBA00023125"/>
    </source>
</evidence>
<dbReference type="InterPro" id="IPR007624">
    <property type="entry name" value="RNA_pol_sigma70_r3"/>
</dbReference>
<dbReference type="NCBIfam" id="TIGR02479">
    <property type="entry name" value="FliA_WhiG"/>
    <property type="match status" value="1"/>
</dbReference>
<dbReference type="EMBL" id="WNKU01000001">
    <property type="protein sequence ID" value="MTV47821.1"/>
    <property type="molecule type" value="Genomic_DNA"/>
</dbReference>
<evidence type="ECO:0000256" key="5">
    <source>
        <dbReference type="RuleBase" id="RU362124"/>
    </source>
</evidence>
<dbReference type="Gene3D" id="1.10.1740.10">
    <property type="match status" value="1"/>
</dbReference>
<dbReference type="InterPro" id="IPR013324">
    <property type="entry name" value="RNA_pol_sigma_r3/r4-like"/>
</dbReference>
<feature type="domain" description="RNA polymerase sigma-70" evidence="7">
    <location>
        <begin position="228"/>
        <end position="254"/>
    </location>
</feature>